<keyword evidence="10" id="KW-1185">Reference proteome</keyword>
<dbReference type="SUPFAM" id="SSF161098">
    <property type="entry name" value="MetI-like"/>
    <property type="match status" value="1"/>
</dbReference>
<keyword evidence="4 7" id="KW-0812">Transmembrane</keyword>
<dbReference type="CDD" id="cd06261">
    <property type="entry name" value="TM_PBP2"/>
    <property type="match status" value="1"/>
</dbReference>
<comment type="subcellular location">
    <subcellularLocation>
        <location evidence="1 7">Cell membrane</location>
        <topology evidence="1 7">Multi-pass membrane protein</topology>
    </subcellularLocation>
</comment>
<keyword evidence="5 7" id="KW-1133">Transmembrane helix</keyword>
<feature type="transmembrane region" description="Helical" evidence="7">
    <location>
        <begin position="251"/>
        <end position="272"/>
    </location>
</feature>
<dbReference type="Proteomes" id="UP000641932">
    <property type="component" value="Unassembled WGS sequence"/>
</dbReference>
<dbReference type="AlphaFoldDB" id="A0A918DZM2"/>
<dbReference type="GO" id="GO:0005886">
    <property type="term" value="C:plasma membrane"/>
    <property type="evidence" value="ECO:0007669"/>
    <property type="project" value="UniProtKB-SubCell"/>
</dbReference>
<organism evidence="9 10">
    <name type="scientific">Wenjunlia tyrosinilytica</name>
    <dbReference type="NCBI Taxonomy" id="1544741"/>
    <lineage>
        <taxon>Bacteria</taxon>
        <taxon>Bacillati</taxon>
        <taxon>Actinomycetota</taxon>
        <taxon>Actinomycetes</taxon>
        <taxon>Kitasatosporales</taxon>
        <taxon>Streptomycetaceae</taxon>
        <taxon>Wenjunlia</taxon>
    </lineage>
</organism>
<feature type="transmembrane region" description="Helical" evidence="7">
    <location>
        <begin position="149"/>
        <end position="172"/>
    </location>
</feature>
<evidence type="ECO:0000256" key="4">
    <source>
        <dbReference type="ARBA" id="ARBA00022692"/>
    </source>
</evidence>
<dbReference type="Gene3D" id="1.10.3720.10">
    <property type="entry name" value="MetI-like"/>
    <property type="match status" value="1"/>
</dbReference>
<comment type="caution">
    <text evidence="9">The sequence shown here is derived from an EMBL/GenBank/DDBJ whole genome shotgun (WGS) entry which is preliminary data.</text>
</comment>
<dbReference type="EMBL" id="BMMS01000023">
    <property type="protein sequence ID" value="GGO94414.1"/>
    <property type="molecule type" value="Genomic_DNA"/>
</dbReference>
<keyword evidence="2 7" id="KW-0813">Transport</keyword>
<evidence type="ECO:0000256" key="2">
    <source>
        <dbReference type="ARBA" id="ARBA00022448"/>
    </source>
</evidence>
<accession>A0A918DZM2</accession>
<feature type="domain" description="ABC transmembrane type-1" evidence="8">
    <location>
        <begin position="81"/>
        <end position="272"/>
    </location>
</feature>
<dbReference type="InterPro" id="IPR050901">
    <property type="entry name" value="BP-dep_ABC_trans_perm"/>
</dbReference>
<dbReference type="Pfam" id="PF00528">
    <property type="entry name" value="BPD_transp_1"/>
    <property type="match status" value="1"/>
</dbReference>
<evidence type="ECO:0000313" key="9">
    <source>
        <dbReference type="EMBL" id="GGO94414.1"/>
    </source>
</evidence>
<name>A0A918DZM2_9ACTN</name>
<feature type="transmembrane region" description="Helical" evidence="7">
    <location>
        <begin position="116"/>
        <end position="137"/>
    </location>
</feature>
<proteinExistence type="inferred from homology"/>
<sequence length="287" mass="30720">MTSATATPAGRGRSNRLMSGAGVYAAAALLAAFVLGPVLWMVVTALKPRDEVFTSPPHWIPHHPTFENFGAALDPTFLRFMGNSLLVCTGATLLCVALALLASYTLSRPSGRMRHSVLVVVLVSQLLPQAVLLVPLYRSAEELGLLNSYAGLVVVYLTFTLPVAMWLLHGFIAAIPAELEEAAQADGLSSFRAFLTVIVPLARPGIAATAAFVFFTAWQDFMFALVFLTDEAKRTLPLGVLGYMGQYTVQWGQLMAASTLLLLPIMALFVAVQRHFVAGLTVGAVKG</sequence>
<evidence type="ECO:0000256" key="7">
    <source>
        <dbReference type="RuleBase" id="RU363032"/>
    </source>
</evidence>
<evidence type="ECO:0000256" key="5">
    <source>
        <dbReference type="ARBA" id="ARBA00022989"/>
    </source>
</evidence>
<feature type="transmembrane region" description="Helical" evidence="7">
    <location>
        <begin position="21"/>
        <end position="43"/>
    </location>
</feature>
<comment type="similarity">
    <text evidence="7">Belongs to the binding-protein-dependent transport system permease family.</text>
</comment>
<keyword evidence="6 7" id="KW-0472">Membrane</keyword>
<evidence type="ECO:0000313" key="10">
    <source>
        <dbReference type="Proteomes" id="UP000641932"/>
    </source>
</evidence>
<gene>
    <name evidence="9" type="ORF">GCM10012280_49190</name>
</gene>
<protein>
    <submittedName>
        <fullName evidence="9">ABC transporter permease</fullName>
    </submittedName>
</protein>
<dbReference type="InterPro" id="IPR035906">
    <property type="entry name" value="MetI-like_sf"/>
</dbReference>
<evidence type="ECO:0000256" key="3">
    <source>
        <dbReference type="ARBA" id="ARBA00022475"/>
    </source>
</evidence>
<reference evidence="9" key="2">
    <citation type="submission" date="2020-09" db="EMBL/GenBank/DDBJ databases">
        <authorList>
            <person name="Sun Q."/>
            <person name="Zhou Y."/>
        </authorList>
    </citation>
    <scope>NUCLEOTIDE SEQUENCE</scope>
    <source>
        <strain evidence="9">CGMCC 4.7201</strain>
    </source>
</reference>
<feature type="transmembrane region" description="Helical" evidence="7">
    <location>
        <begin position="193"/>
        <end position="218"/>
    </location>
</feature>
<dbReference type="InterPro" id="IPR000515">
    <property type="entry name" value="MetI-like"/>
</dbReference>
<dbReference type="RefSeq" id="WP_189133973.1">
    <property type="nucleotide sequence ID" value="NZ_BMMS01000023.1"/>
</dbReference>
<keyword evidence="3" id="KW-1003">Cell membrane</keyword>
<evidence type="ECO:0000256" key="1">
    <source>
        <dbReference type="ARBA" id="ARBA00004651"/>
    </source>
</evidence>
<dbReference type="GO" id="GO:0055085">
    <property type="term" value="P:transmembrane transport"/>
    <property type="evidence" value="ECO:0007669"/>
    <property type="project" value="InterPro"/>
</dbReference>
<dbReference type="PANTHER" id="PTHR32243">
    <property type="entry name" value="MALTOSE TRANSPORT SYSTEM PERMEASE-RELATED"/>
    <property type="match status" value="1"/>
</dbReference>
<feature type="transmembrane region" description="Helical" evidence="7">
    <location>
        <begin position="84"/>
        <end position="104"/>
    </location>
</feature>
<dbReference type="PANTHER" id="PTHR32243:SF18">
    <property type="entry name" value="INNER MEMBRANE ABC TRANSPORTER PERMEASE PROTEIN YCJP"/>
    <property type="match status" value="1"/>
</dbReference>
<evidence type="ECO:0000256" key="6">
    <source>
        <dbReference type="ARBA" id="ARBA00023136"/>
    </source>
</evidence>
<reference evidence="9" key="1">
    <citation type="journal article" date="2014" name="Int. J. Syst. Evol. Microbiol.">
        <title>Complete genome sequence of Corynebacterium casei LMG S-19264T (=DSM 44701T), isolated from a smear-ripened cheese.</title>
        <authorList>
            <consortium name="US DOE Joint Genome Institute (JGI-PGF)"/>
            <person name="Walter F."/>
            <person name="Albersmeier A."/>
            <person name="Kalinowski J."/>
            <person name="Ruckert C."/>
        </authorList>
    </citation>
    <scope>NUCLEOTIDE SEQUENCE</scope>
    <source>
        <strain evidence="9">CGMCC 4.7201</strain>
    </source>
</reference>
<dbReference type="PROSITE" id="PS50928">
    <property type="entry name" value="ABC_TM1"/>
    <property type="match status" value="1"/>
</dbReference>
<evidence type="ECO:0000259" key="8">
    <source>
        <dbReference type="PROSITE" id="PS50928"/>
    </source>
</evidence>